<evidence type="ECO:0000313" key="2">
    <source>
        <dbReference type="EMBL" id="RIH65231.1"/>
    </source>
</evidence>
<comment type="caution">
    <text evidence="2">The sequence shown here is derived from an EMBL/GenBank/DDBJ whole genome shotgun (WGS) entry which is preliminary data.</text>
</comment>
<dbReference type="PROSITE" id="PS51257">
    <property type="entry name" value="PROKAR_LIPOPROTEIN"/>
    <property type="match status" value="1"/>
</dbReference>
<evidence type="ECO:0000313" key="3">
    <source>
        <dbReference type="Proteomes" id="UP000266441"/>
    </source>
</evidence>
<sequence>MKKLFILLVMVVFVITACNNKEIDDQKPEIDLNIPAAFPLNCDTLWLGEPFTFKALLKDNAELGSFSIDIHHNFDHHSHTTEASACEPDPEKTPVNPFVFIGDFEIPAGQTEYMTDTVIEIPEGNNQGEFDEGDYHFFISLTDREGWSAQKGLSIKIFKR</sequence>
<dbReference type="OrthoDB" id="670730at2"/>
<dbReference type="EMBL" id="QWET01000007">
    <property type="protein sequence ID" value="RIH65231.1"/>
    <property type="molecule type" value="Genomic_DNA"/>
</dbReference>
<reference evidence="2 3" key="1">
    <citation type="journal article" date="2015" name="Int. J. Syst. Evol. Microbiol.">
        <title>Mariniphaga sediminis sp. nov., isolated from coastal sediment.</title>
        <authorList>
            <person name="Wang F.Q."/>
            <person name="Shen Q.Y."/>
            <person name="Chen G.J."/>
            <person name="Du Z.J."/>
        </authorList>
    </citation>
    <scope>NUCLEOTIDE SEQUENCE [LARGE SCALE GENOMIC DNA]</scope>
    <source>
        <strain evidence="2 3">SY21</strain>
    </source>
</reference>
<keyword evidence="3" id="KW-1185">Reference proteome</keyword>
<organism evidence="2 3">
    <name type="scientific">Mariniphaga sediminis</name>
    <dbReference type="NCBI Taxonomy" id="1628158"/>
    <lineage>
        <taxon>Bacteria</taxon>
        <taxon>Pseudomonadati</taxon>
        <taxon>Bacteroidota</taxon>
        <taxon>Bacteroidia</taxon>
        <taxon>Marinilabiliales</taxon>
        <taxon>Prolixibacteraceae</taxon>
        <taxon>Mariniphaga</taxon>
    </lineage>
</organism>
<dbReference type="InterPro" id="IPR027829">
    <property type="entry name" value="DUF4625"/>
</dbReference>
<proteinExistence type="predicted"/>
<evidence type="ECO:0000256" key="1">
    <source>
        <dbReference type="SAM" id="SignalP"/>
    </source>
</evidence>
<dbReference type="RefSeq" id="WP_119350153.1">
    <property type="nucleotide sequence ID" value="NZ_JBFHKJ010000184.1"/>
</dbReference>
<accession>A0A399D3D9</accession>
<dbReference type="AlphaFoldDB" id="A0A399D3D9"/>
<dbReference type="Pfam" id="PF15418">
    <property type="entry name" value="DUF4625"/>
    <property type="match status" value="1"/>
</dbReference>
<feature type="signal peptide" evidence="1">
    <location>
        <begin position="1"/>
        <end position="17"/>
    </location>
</feature>
<name>A0A399D3D9_9BACT</name>
<dbReference type="Proteomes" id="UP000266441">
    <property type="component" value="Unassembled WGS sequence"/>
</dbReference>
<protein>
    <submittedName>
        <fullName evidence="2">DUF4625 domain-containing protein</fullName>
    </submittedName>
</protein>
<feature type="chain" id="PRO_5017228839" evidence="1">
    <location>
        <begin position="18"/>
        <end position="160"/>
    </location>
</feature>
<gene>
    <name evidence="2" type="ORF">D1164_11645</name>
</gene>
<keyword evidence="1" id="KW-0732">Signal</keyword>